<protein>
    <recommendedName>
        <fullName evidence="3">Integrase</fullName>
    </recommendedName>
</protein>
<evidence type="ECO:0000313" key="1">
    <source>
        <dbReference type="EMBL" id="GLR89805.1"/>
    </source>
</evidence>
<dbReference type="EMBL" id="BSOW01000028">
    <property type="protein sequence ID" value="GLR89805.1"/>
    <property type="molecule type" value="Genomic_DNA"/>
</dbReference>
<evidence type="ECO:0008006" key="3">
    <source>
        <dbReference type="Google" id="ProtNLM"/>
    </source>
</evidence>
<comment type="caution">
    <text evidence="1">The sequence shown here is derived from an EMBL/GenBank/DDBJ whole genome shotgun (WGS) entry which is preliminary data.</text>
</comment>
<dbReference type="SUPFAM" id="SSF56349">
    <property type="entry name" value="DNA breaking-rejoining enzymes"/>
    <property type="match status" value="1"/>
</dbReference>
<proteinExistence type="predicted"/>
<dbReference type="RefSeq" id="WP_284272192.1">
    <property type="nucleotide sequence ID" value="NZ_BSOW01000028.1"/>
</dbReference>
<reference evidence="2" key="1">
    <citation type="journal article" date="2019" name="Int. J. Syst. Evol. Microbiol.">
        <title>The Global Catalogue of Microorganisms (GCM) 10K type strain sequencing project: providing services to taxonomists for standard genome sequencing and annotation.</title>
        <authorList>
            <consortium name="The Broad Institute Genomics Platform"/>
            <consortium name="The Broad Institute Genome Sequencing Center for Infectious Disease"/>
            <person name="Wu L."/>
            <person name="Ma J."/>
        </authorList>
    </citation>
    <scope>NUCLEOTIDE SEQUENCE [LARGE SCALE GENOMIC DNA]</scope>
    <source>
        <strain evidence="2">NBRC 102520</strain>
    </source>
</reference>
<dbReference type="Proteomes" id="UP001156905">
    <property type="component" value="Unassembled WGS sequence"/>
</dbReference>
<evidence type="ECO:0000313" key="2">
    <source>
        <dbReference type="Proteomes" id="UP001156905"/>
    </source>
</evidence>
<sequence>MTAATIVQAARLPVDYVKALLNHNDKGVTGIYARWHIFEEKREATKVIAKHVGGFL</sequence>
<dbReference type="InterPro" id="IPR011010">
    <property type="entry name" value="DNA_brk_join_enz"/>
</dbReference>
<name>A0ABQ6B807_9BRAD</name>
<gene>
    <name evidence="1" type="ORF">GCM10007857_65190</name>
</gene>
<organism evidence="1 2">
    <name type="scientific">Bradyrhizobium iriomotense</name>
    <dbReference type="NCBI Taxonomy" id="441950"/>
    <lineage>
        <taxon>Bacteria</taxon>
        <taxon>Pseudomonadati</taxon>
        <taxon>Pseudomonadota</taxon>
        <taxon>Alphaproteobacteria</taxon>
        <taxon>Hyphomicrobiales</taxon>
        <taxon>Nitrobacteraceae</taxon>
        <taxon>Bradyrhizobium</taxon>
    </lineage>
</organism>
<keyword evidence="2" id="KW-1185">Reference proteome</keyword>
<accession>A0ABQ6B807</accession>